<feature type="domain" description="Fatty acid desaturase" evidence="2">
    <location>
        <begin position="70"/>
        <end position="336"/>
    </location>
</feature>
<dbReference type="CDD" id="cd03506">
    <property type="entry name" value="Delta6-FADS-like"/>
    <property type="match status" value="1"/>
</dbReference>
<dbReference type="PANTHER" id="PTHR19353">
    <property type="entry name" value="FATTY ACID DESATURASE 2"/>
    <property type="match status" value="1"/>
</dbReference>
<dbReference type="InterPro" id="IPR005804">
    <property type="entry name" value="FA_desaturase_dom"/>
</dbReference>
<dbReference type="InterPro" id="IPR012171">
    <property type="entry name" value="Fatty_acid_desaturase"/>
</dbReference>
<dbReference type="PANTHER" id="PTHR19353:SF84">
    <property type="entry name" value="ACYL-COA DELTA-9-DESATURASE, DESB"/>
    <property type="match status" value="1"/>
</dbReference>
<sequence>MTATAPVSATAHLSEVDIKEIGRELDQLRDAVTASLGDGDARYIRRVITVQRGLEVGGRILLMASILPPAWLAGTTCLAVAKILENMEIGHNVLHGQWDWMRDPEIHSTTWEWDSATPADMWKHSHNFVHHTYTNILGKDRDIGYAILRVNPEQPWHPVYLAQPVYNAILAAFFEWGIAFYDVELERVWRGEKSWAEALTQLRGVLRKSARQVVKDYVAYPLLAGPAFLPTLLGNFAANVTRNVWSHAVIFCGHFPDGSEVFTEEQLDDETRGEWYIRQLLGSSNIDGSPLLHIMTGNLSHQIEHHLFPDLPSNRYAEIAPKVRDLCQRYGLRYNTGSLVRQTANVWKNIFRLALPGPKPRPADHEAASDTSTVRAAATGR</sequence>
<dbReference type="Pfam" id="PF00487">
    <property type="entry name" value="FA_desaturase"/>
    <property type="match status" value="1"/>
</dbReference>
<dbReference type="RefSeq" id="WP_380112498.1">
    <property type="nucleotide sequence ID" value="NZ_JBHSIU010000001.1"/>
</dbReference>
<gene>
    <name evidence="3" type="ORF">ACFPIJ_00475</name>
</gene>
<comment type="caution">
    <text evidence="3">The sequence shown here is derived from an EMBL/GenBank/DDBJ whole genome shotgun (WGS) entry which is preliminary data.</text>
</comment>
<organism evidence="3 4">
    <name type="scientific">Dactylosporangium cerinum</name>
    <dbReference type="NCBI Taxonomy" id="1434730"/>
    <lineage>
        <taxon>Bacteria</taxon>
        <taxon>Bacillati</taxon>
        <taxon>Actinomycetota</taxon>
        <taxon>Actinomycetes</taxon>
        <taxon>Micromonosporales</taxon>
        <taxon>Micromonosporaceae</taxon>
        <taxon>Dactylosporangium</taxon>
    </lineage>
</organism>
<reference evidence="4" key="1">
    <citation type="journal article" date="2019" name="Int. J. Syst. Evol. Microbiol.">
        <title>The Global Catalogue of Microorganisms (GCM) 10K type strain sequencing project: providing services to taxonomists for standard genome sequencing and annotation.</title>
        <authorList>
            <consortium name="The Broad Institute Genomics Platform"/>
            <consortium name="The Broad Institute Genome Sequencing Center for Infectious Disease"/>
            <person name="Wu L."/>
            <person name="Ma J."/>
        </authorList>
    </citation>
    <scope>NUCLEOTIDE SEQUENCE [LARGE SCALE GENOMIC DNA]</scope>
    <source>
        <strain evidence="4">CGMCC 4.7152</strain>
    </source>
</reference>
<evidence type="ECO:0000313" key="4">
    <source>
        <dbReference type="Proteomes" id="UP001595912"/>
    </source>
</evidence>
<feature type="region of interest" description="Disordered" evidence="1">
    <location>
        <begin position="358"/>
        <end position="381"/>
    </location>
</feature>
<proteinExistence type="predicted"/>
<keyword evidence="4" id="KW-1185">Reference proteome</keyword>
<dbReference type="EMBL" id="JBHSIU010000001">
    <property type="protein sequence ID" value="MFC4996301.1"/>
    <property type="molecule type" value="Genomic_DNA"/>
</dbReference>
<evidence type="ECO:0000259" key="2">
    <source>
        <dbReference type="Pfam" id="PF00487"/>
    </source>
</evidence>
<evidence type="ECO:0000313" key="3">
    <source>
        <dbReference type="EMBL" id="MFC4996301.1"/>
    </source>
</evidence>
<dbReference type="Proteomes" id="UP001595912">
    <property type="component" value="Unassembled WGS sequence"/>
</dbReference>
<name>A0ABV9VL49_9ACTN</name>
<accession>A0ABV9VL49</accession>
<evidence type="ECO:0000256" key="1">
    <source>
        <dbReference type="SAM" id="MobiDB-lite"/>
    </source>
</evidence>
<protein>
    <submittedName>
        <fullName evidence="3">Fatty acid desaturase family protein</fullName>
    </submittedName>
</protein>